<dbReference type="InterPro" id="IPR000210">
    <property type="entry name" value="BTB/POZ_dom"/>
</dbReference>
<dbReference type="InterPro" id="IPR011333">
    <property type="entry name" value="SKP1/BTB/POZ_sf"/>
</dbReference>
<feature type="domain" description="BTB" evidence="2">
    <location>
        <begin position="30"/>
        <end position="96"/>
    </location>
</feature>
<dbReference type="PANTHER" id="PTHR24410:SF23">
    <property type="entry name" value="BTB DOMAIN-CONTAINING PROTEIN-RELATED"/>
    <property type="match status" value="1"/>
</dbReference>
<gene>
    <name evidence="3" type="ORF">FSP39_018480</name>
</gene>
<evidence type="ECO:0000313" key="3">
    <source>
        <dbReference type="EMBL" id="KAK3103322.1"/>
    </source>
</evidence>
<keyword evidence="4" id="KW-1185">Reference proteome</keyword>
<proteinExistence type="predicted"/>
<dbReference type="SUPFAM" id="SSF54695">
    <property type="entry name" value="POZ domain"/>
    <property type="match status" value="1"/>
</dbReference>
<feature type="region of interest" description="Disordered" evidence="1">
    <location>
        <begin position="242"/>
        <end position="266"/>
    </location>
</feature>
<comment type="caution">
    <text evidence="3">The sequence shown here is derived from an EMBL/GenBank/DDBJ whole genome shotgun (WGS) entry which is preliminary data.</text>
</comment>
<feature type="region of interest" description="Disordered" evidence="1">
    <location>
        <begin position="313"/>
        <end position="481"/>
    </location>
</feature>
<sequence length="481" mass="52416">MNYHKVYMNHVHSSSLLSQLSTMWKSQTLCDAVIRTGTIITKAHRVVLVAACPMLQSMENATSGSHLEVRLASDIKQDSVNTFLQYLYEGFMMLTEENCKDVEKIARLLQVDNIIRCCADFNKCLNVSAGQQYKYSSLDQAEFRHMRTTNMLKVQEKSQKRFSESGRPPSPGSKRQRLHRPSSPTQDISGQRIHDVDSMTEGYGIGANDPWDRIPRIGSGMPGASVKPGVIDIREDSLELLQTDPPKDAGGGRHQEQRKVQSSVGISVASQHNTSADLRIVNVSEGQGLSRPPAAQQSGTATSSRQITVSPLMQLDSPSSSSSVDSSKFSSDRFTSVQRKEPERPQPHTSSVNMPTPLSSSTTMPSSLSSSDYTPMAQPSASPGRQKSQETFQTSTPQRQPYPVSLTAVRPSHSAQKPFAAGSATQAGVSQPFVGSQGGMSQSFTEGMHSSPVSQRSQQMPKPSGRSESIEIPPQAVQDSE</sequence>
<dbReference type="PROSITE" id="PS50097">
    <property type="entry name" value="BTB"/>
    <property type="match status" value="1"/>
</dbReference>
<organism evidence="3 4">
    <name type="scientific">Pinctada imbricata</name>
    <name type="common">Atlantic pearl-oyster</name>
    <name type="synonym">Pinctada martensii</name>
    <dbReference type="NCBI Taxonomy" id="66713"/>
    <lineage>
        <taxon>Eukaryota</taxon>
        <taxon>Metazoa</taxon>
        <taxon>Spiralia</taxon>
        <taxon>Lophotrochozoa</taxon>
        <taxon>Mollusca</taxon>
        <taxon>Bivalvia</taxon>
        <taxon>Autobranchia</taxon>
        <taxon>Pteriomorphia</taxon>
        <taxon>Pterioida</taxon>
        <taxon>Pterioidea</taxon>
        <taxon>Pteriidae</taxon>
        <taxon>Pinctada</taxon>
    </lineage>
</organism>
<feature type="compositionally biased region" description="Basic and acidic residues" evidence="1">
    <location>
        <begin position="155"/>
        <end position="164"/>
    </location>
</feature>
<feature type="region of interest" description="Disordered" evidence="1">
    <location>
        <begin position="155"/>
        <end position="228"/>
    </location>
</feature>
<evidence type="ECO:0000313" key="4">
    <source>
        <dbReference type="Proteomes" id="UP001186944"/>
    </source>
</evidence>
<evidence type="ECO:0000256" key="1">
    <source>
        <dbReference type="SAM" id="MobiDB-lite"/>
    </source>
</evidence>
<feature type="compositionally biased region" description="Polar residues" evidence="1">
    <location>
        <begin position="377"/>
        <end position="399"/>
    </location>
</feature>
<name>A0AA89CB64_PINIB</name>
<dbReference type="InterPro" id="IPR051481">
    <property type="entry name" value="BTB-POZ/Galectin-3-binding"/>
</dbReference>
<protein>
    <recommendedName>
        <fullName evidence="2">BTB domain-containing protein</fullName>
    </recommendedName>
</protein>
<dbReference type="SMART" id="SM00225">
    <property type="entry name" value="BTB"/>
    <property type="match status" value="1"/>
</dbReference>
<feature type="compositionally biased region" description="Low complexity" evidence="1">
    <location>
        <begin position="316"/>
        <end position="329"/>
    </location>
</feature>
<feature type="compositionally biased region" description="Basic and acidic residues" evidence="1">
    <location>
        <begin position="245"/>
        <end position="259"/>
    </location>
</feature>
<dbReference type="AlphaFoldDB" id="A0AA89CB64"/>
<dbReference type="EMBL" id="VSWD01000005">
    <property type="protein sequence ID" value="KAK3103322.1"/>
    <property type="molecule type" value="Genomic_DNA"/>
</dbReference>
<dbReference type="PANTHER" id="PTHR24410">
    <property type="entry name" value="HL07962P-RELATED"/>
    <property type="match status" value="1"/>
</dbReference>
<feature type="compositionally biased region" description="Low complexity" evidence="1">
    <location>
        <begin position="354"/>
        <end position="371"/>
    </location>
</feature>
<dbReference type="Proteomes" id="UP001186944">
    <property type="component" value="Unassembled WGS sequence"/>
</dbReference>
<dbReference type="Gene3D" id="3.30.710.10">
    <property type="entry name" value="Potassium Channel Kv1.1, Chain A"/>
    <property type="match status" value="1"/>
</dbReference>
<feature type="compositionally biased region" description="Polar residues" evidence="1">
    <location>
        <begin position="451"/>
        <end position="461"/>
    </location>
</feature>
<dbReference type="Pfam" id="PF00651">
    <property type="entry name" value="BTB"/>
    <property type="match status" value="1"/>
</dbReference>
<accession>A0AA89CB64</accession>
<evidence type="ECO:0000259" key="2">
    <source>
        <dbReference type="PROSITE" id="PS50097"/>
    </source>
</evidence>
<reference evidence="3" key="1">
    <citation type="submission" date="2019-08" db="EMBL/GenBank/DDBJ databases">
        <title>The improved chromosome-level genome for the pearl oyster Pinctada fucata martensii using PacBio sequencing and Hi-C.</title>
        <authorList>
            <person name="Zheng Z."/>
        </authorList>
    </citation>
    <scope>NUCLEOTIDE SEQUENCE</scope>
    <source>
        <strain evidence="3">ZZ-2019</strain>
        <tissue evidence="3">Adductor muscle</tissue>
    </source>
</reference>